<comment type="similarity">
    <text evidence="2 8">Belongs to the 4-toluene sulfonate uptake permease (TSUP) (TC 2.A.102) family.</text>
</comment>
<gene>
    <name evidence="9" type="ORF">ACFFIT_12470</name>
</gene>
<dbReference type="EMBL" id="JBHLXE010000108">
    <property type="protein sequence ID" value="MFC0180886.1"/>
    <property type="molecule type" value="Genomic_DNA"/>
</dbReference>
<keyword evidence="10" id="KW-1185">Reference proteome</keyword>
<evidence type="ECO:0000256" key="8">
    <source>
        <dbReference type="RuleBase" id="RU363041"/>
    </source>
</evidence>
<name>A0ABV6CF44_9GAMM</name>
<feature type="transmembrane region" description="Helical" evidence="8">
    <location>
        <begin position="6"/>
        <end position="34"/>
    </location>
</feature>
<evidence type="ECO:0000256" key="2">
    <source>
        <dbReference type="ARBA" id="ARBA00009142"/>
    </source>
</evidence>
<dbReference type="InterPro" id="IPR002781">
    <property type="entry name" value="TM_pro_TauE-like"/>
</dbReference>
<dbReference type="PANTHER" id="PTHR30269:SF37">
    <property type="entry name" value="MEMBRANE TRANSPORTER PROTEIN"/>
    <property type="match status" value="1"/>
</dbReference>
<feature type="transmembrane region" description="Helical" evidence="8">
    <location>
        <begin position="172"/>
        <end position="190"/>
    </location>
</feature>
<dbReference type="Proteomes" id="UP001589758">
    <property type="component" value="Unassembled WGS sequence"/>
</dbReference>
<feature type="transmembrane region" description="Helical" evidence="8">
    <location>
        <begin position="41"/>
        <end position="62"/>
    </location>
</feature>
<feature type="transmembrane region" description="Helical" evidence="8">
    <location>
        <begin position="74"/>
        <end position="94"/>
    </location>
</feature>
<keyword evidence="4 8" id="KW-1003">Cell membrane</keyword>
<evidence type="ECO:0000256" key="5">
    <source>
        <dbReference type="ARBA" id="ARBA00022692"/>
    </source>
</evidence>
<evidence type="ECO:0000256" key="1">
    <source>
        <dbReference type="ARBA" id="ARBA00004651"/>
    </source>
</evidence>
<evidence type="ECO:0000313" key="10">
    <source>
        <dbReference type="Proteomes" id="UP001589758"/>
    </source>
</evidence>
<evidence type="ECO:0000313" key="9">
    <source>
        <dbReference type="EMBL" id="MFC0180886.1"/>
    </source>
</evidence>
<keyword evidence="5 8" id="KW-0812">Transmembrane</keyword>
<keyword evidence="3" id="KW-0813">Transport</keyword>
<evidence type="ECO:0000256" key="7">
    <source>
        <dbReference type="ARBA" id="ARBA00023136"/>
    </source>
</evidence>
<accession>A0ABV6CF44</accession>
<keyword evidence="7 8" id="KW-0472">Membrane</keyword>
<dbReference type="InterPro" id="IPR052017">
    <property type="entry name" value="TSUP"/>
</dbReference>
<feature type="transmembrane region" description="Helical" evidence="8">
    <location>
        <begin position="227"/>
        <end position="252"/>
    </location>
</feature>
<dbReference type="Pfam" id="PF01925">
    <property type="entry name" value="TauE"/>
    <property type="match status" value="1"/>
</dbReference>
<comment type="subcellular location">
    <subcellularLocation>
        <location evidence="1 8">Cell membrane</location>
        <topology evidence="1 8">Multi-pass membrane protein</topology>
    </subcellularLocation>
</comment>
<dbReference type="RefSeq" id="WP_385878124.1">
    <property type="nucleotide sequence ID" value="NZ_JBHLXE010000108.1"/>
</dbReference>
<evidence type="ECO:0000256" key="6">
    <source>
        <dbReference type="ARBA" id="ARBA00022989"/>
    </source>
</evidence>
<comment type="caution">
    <text evidence="9">The sequence shown here is derived from an EMBL/GenBank/DDBJ whole genome shotgun (WGS) entry which is preliminary data.</text>
</comment>
<sequence length="254" mass="27748">MSFADYGIFFGCVGLACFAQNLTGFAFGLIFLGLISLFGTLDLATAANVISILSLANALPSLKSDKAPLPKKPFYTSLALSLIGVVIGLYLLNFLNQELEVYLKILLGLTILIASFLLILSKKTPEKMSSLPLFAFFGGLSGILGGLFSTAGPPLVYIVYRQPIALTVIKRFLVLSFAANAIVRIALEIYNGHINWQIITLSAMAFPFVLVMSMIQKRYPIKWPIDVIKKIVFVLLVLTSISLLTPAARYLLNF</sequence>
<dbReference type="PANTHER" id="PTHR30269">
    <property type="entry name" value="TRANSMEMBRANE PROTEIN YFCA"/>
    <property type="match status" value="1"/>
</dbReference>
<feature type="transmembrane region" description="Helical" evidence="8">
    <location>
        <begin position="133"/>
        <end position="160"/>
    </location>
</feature>
<proteinExistence type="inferred from homology"/>
<evidence type="ECO:0000256" key="4">
    <source>
        <dbReference type="ARBA" id="ARBA00022475"/>
    </source>
</evidence>
<keyword evidence="6 8" id="KW-1133">Transmembrane helix</keyword>
<reference evidence="9 10" key="1">
    <citation type="submission" date="2024-09" db="EMBL/GenBank/DDBJ databases">
        <authorList>
            <person name="Sun Q."/>
            <person name="Mori K."/>
        </authorList>
    </citation>
    <scope>NUCLEOTIDE SEQUENCE [LARGE SCALE GENOMIC DNA]</scope>
    <source>
        <strain evidence="9 10">CCM 8545</strain>
    </source>
</reference>
<protein>
    <recommendedName>
        <fullName evidence="8">Probable membrane transporter protein</fullName>
    </recommendedName>
</protein>
<evidence type="ECO:0000256" key="3">
    <source>
        <dbReference type="ARBA" id="ARBA00022448"/>
    </source>
</evidence>
<feature type="transmembrane region" description="Helical" evidence="8">
    <location>
        <begin position="196"/>
        <end position="215"/>
    </location>
</feature>
<organism evidence="9 10">
    <name type="scientific">Thorsellia kenyensis</name>
    <dbReference type="NCBI Taxonomy" id="1549888"/>
    <lineage>
        <taxon>Bacteria</taxon>
        <taxon>Pseudomonadati</taxon>
        <taxon>Pseudomonadota</taxon>
        <taxon>Gammaproteobacteria</taxon>
        <taxon>Enterobacterales</taxon>
        <taxon>Thorselliaceae</taxon>
        <taxon>Thorsellia</taxon>
    </lineage>
</organism>
<feature type="transmembrane region" description="Helical" evidence="8">
    <location>
        <begin position="101"/>
        <end position="121"/>
    </location>
</feature>